<name>A0A1T5HGB4_9BACT</name>
<dbReference type="InterPro" id="IPR002065">
    <property type="entry name" value="TPX"/>
</dbReference>
<dbReference type="Gene3D" id="3.40.30.10">
    <property type="entry name" value="Glutaredoxin"/>
    <property type="match status" value="1"/>
</dbReference>
<dbReference type="InterPro" id="IPR013766">
    <property type="entry name" value="Thioredoxin_domain"/>
</dbReference>
<keyword evidence="2 6" id="KW-0049">Antioxidant</keyword>
<evidence type="ECO:0000256" key="5">
    <source>
        <dbReference type="ARBA" id="ARBA00023284"/>
    </source>
</evidence>
<organism evidence="8 9">
    <name type="scientific">Alkalitalea saponilacus</name>
    <dbReference type="NCBI Taxonomy" id="889453"/>
    <lineage>
        <taxon>Bacteria</taxon>
        <taxon>Pseudomonadati</taxon>
        <taxon>Bacteroidota</taxon>
        <taxon>Bacteroidia</taxon>
        <taxon>Marinilabiliales</taxon>
        <taxon>Marinilabiliaceae</taxon>
        <taxon>Alkalitalea</taxon>
    </lineage>
</organism>
<dbReference type="SUPFAM" id="SSF52833">
    <property type="entry name" value="Thioredoxin-like"/>
    <property type="match status" value="1"/>
</dbReference>
<evidence type="ECO:0000256" key="3">
    <source>
        <dbReference type="ARBA" id="ARBA00023002"/>
    </source>
</evidence>
<feature type="domain" description="Thioredoxin" evidence="7">
    <location>
        <begin position="58"/>
        <end position="206"/>
    </location>
</feature>
<dbReference type="NCBIfam" id="NF001808">
    <property type="entry name" value="PRK00522.1"/>
    <property type="match status" value="1"/>
</dbReference>
<dbReference type="EC" id="1.11.1.24" evidence="6"/>
<dbReference type="PROSITE" id="PS01265">
    <property type="entry name" value="TPX"/>
    <property type="match status" value="1"/>
</dbReference>
<evidence type="ECO:0000313" key="8">
    <source>
        <dbReference type="EMBL" id="SKC19735.1"/>
    </source>
</evidence>
<evidence type="ECO:0000256" key="4">
    <source>
        <dbReference type="ARBA" id="ARBA00023157"/>
    </source>
</evidence>
<protein>
    <recommendedName>
        <fullName evidence="6">Thiol peroxidase</fullName>
        <shortName evidence="6">Tpx</shortName>
        <ecNumber evidence="6">1.11.1.24</ecNumber>
    </recommendedName>
    <alternativeName>
        <fullName evidence="6">Peroxiredoxin tpx</fullName>
        <shortName evidence="6">Prx</shortName>
    </alternativeName>
    <alternativeName>
        <fullName evidence="6">Thioredoxin peroxidase</fullName>
    </alternativeName>
    <alternativeName>
        <fullName evidence="6">Thioredoxin-dependent peroxiredoxin</fullName>
    </alternativeName>
</protein>
<evidence type="ECO:0000259" key="7">
    <source>
        <dbReference type="PROSITE" id="PS51352"/>
    </source>
</evidence>
<dbReference type="InterPro" id="IPR036249">
    <property type="entry name" value="Thioredoxin-like_sf"/>
</dbReference>
<comment type="similarity">
    <text evidence="6">Belongs to the peroxiredoxin family. Tpx subfamily.</text>
</comment>
<keyword evidence="9" id="KW-1185">Reference proteome</keyword>
<reference evidence="8 9" key="1">
    <citation type="submission" date="2017-02" db="EMBL/GenBank/DDBJ databases">
        <authorList>
            <person name="Peterson S.W."/>
        </authorList>
    </citation>
    <scope>NUCLEOTIDE SEQUENCE [LARGE SCALE GENOMIC DNA]</scope>
    <source>
        <strain evidence="8 9">DSM 24412</strain>
    </source>
</reference>
<comment type="catalytic activity">
    <reaction evidence="6">
        <text>a hydroperoxide + [thioredoxin]-dithiol = an alcohol + [thioredoxin]-disulfide + H2O</text>
        <dbReference type="Rhea" id="RHEA:62620"/>
        <dbReference type="Rhea" id="RHEA-COMP:10698"/>
        <dbReference type="Rhea" id="RHEA-COMP:10700"/>
        <dbReference type="ChEBI" id="CHEBI:15377"/>
        <dbReference type="ChEBI" id="CHEBI:29950"/>
        <dbReference type="ChEBI" id="CHEBI:30879"/>
        <dbReference type="ChEBI" id="CHEBI:35924"/>
        <dbReference type="ChEBI" id="CHEBI:50058"/>
        <dbReference type="EC" id="1.11.1.24"/>
    </reaction>
</comment>
<evidence type="ECO:0000313" key="9">
    <source>
        <dbReference type="Proteomes" id="UP000191055"/>
    </source>
</evidence>
<dbReference type="PANTHER" id="PTHR43110:SF1">
    <property type="entry name" value="THIOL PEROXIDASE"/>
    <property type="match status" value="1"/>
</dbReference>
<comment type="miscellaneous">
    <text evidence="6">The active site is a conserved redox-active cysteine residue, the peroxidatic cysteine (C(P)), which makes the nucleophilic attack on the peroxide substrate. The peroxide oxidizes the C(P)-SH to cysteine sulfenic acid (C(P)-SOH), which then reacts with another cysteine residue, the resolving cysteine (C(R)), to form a disulfide bridge. The disulfide is subsequently reduced by an appropriate electron donor to complete the catalytic cycle. In this atypical 2-Cys peroxiredoxin, C(R) is present in the same subunit to form an intramolecular disulfide. The disulfide is subsequently reduced by thioredoxin.</text>
</comment>
<dbReference type="InterPro" id="IPR050455">
    <property type="entry name" value="Tpx_Peroxidase_subfamily"/>
</dbReference>
<dbReference type="GO" id="GO:0008379">
    <property type="term" value="F:thioredoxin peroxidase activity"/>
    <property type="evidence" value="ECO:0007669"/>
    <property type="project" value="UniProtKB-UniRule"/>
</dbReference>
<comment type="subunit">
    <text evidence="6">Homodimer.</text>
</comment>
<dbReference type="EMBL" id="FUYV01000013">
    <property type="protein sequence ID" value="SKC19735.1"/>
    <property type="molecule type" value="Genomic_DNA"/>
</dbReference>
<proteinExistence type="inferred from homology"/>
<feature type="disulfide bond" description="Redox-active" evidence="6">
    <location>
        <begin position="100"/>
        <end position="134"/>
    </location>
</feature>
<feature type="active site" description="Cysteine sulfenic acid (-SOH) intermediate" evidence="6">
    <location>
        <position position="100"/>
    </location>
</feature>
<sequence length="206" mass="23178">MTIHRITCFPNVFQINPNKLTVHLFTCYKKHPNILNMEKNKTKVTFKGNPVTLVGKEVSQGEKAPDFTVLSSGLEPVSLESFKGKVKVIAVYPSIDTGICQAQNRRFNQEADKLKDVAVLSISVDLPFAQSRFCAAEGLNSIVTLSDHKSLDFGLKYGFVIEELRLLSRGTVIIDKEDKIRYVEYVPEVTQEPDYEKALKVLNDIL</sequence>
<dbReference type="AlphaFoldDB" id="A0A1T5HGB4"/>
<dbReference type="Proteomes" id="UP000191055">
    <property type="component" value="Unassembled WGS sequence"/>
</dbReference>
<evidence type="ECO:0000256" key="1">
    <source>
        <dbReference type="ARBA" id="ARBA00022559"/>
    </source>
</evidence>
<keyword evidence="4 6" id="KW-1015">Disulfide bond</keyword>
<evidence type="ECO:0000256" key="6">
    <source>
        <dbReference type="HAMAP-Rule" id="MF_00269"/>
    </source>
</evidence>
<dbReference type="InterPro" id="IPR013740">
    <property type="entry name" value="Redoxin"/>
</dbReference>
<gene>
    <name evidence="6" type="primary">tpx</name>
    <name evidence="8" type="ORF">SAMN03080601_02293</name>
</gene>
<dbReference type="Pfam" id="PF08534">
    <property type="entry name" value="Redoxin"/>
    <property type="match status" value="1"/>
</dbReference>
<keyword evidence="3 6" id="KW-0560">Oxidoreductase</keyword>
<keyword evidence="1 6" id="KW-0575">Peroxidase</keyword>
<dbReference type="PROSITE" id="PS51352">
    <property type="entry name" value="THIOREDOXIN_2"/>
    <property type="match status" value="1"/>
</dbReference>
<evidence type="ECO:0000256" key="2">
    <source>
        <dbReference type="ARBA" id="ARBA00022862"/>
    </source>
</evidence>
<dbReference type="InterPro" id="IPR018219">
    <property type="entry name" value="Tpx_CS"/>
</dbReference>
<accession>A0A1T5HGB4</accession>
<dbReference type="CDD" id="cd03014">
    <property type="entry name" value="PRX_Atyp2cys"/>
    <property type="match status" value="1"/>
</dbReference>
<keyword evidence="5 6" id="KW-0676">Redox-active center</keyword>
<dbReference type="PANTHER" id="PTHR43110">
    <property type="entry name" value="THIOL PEROXIDASE"/>
    <property type="match status" value="1"/>
</dbReference>
<dbReference type="STRING" id="889453.SAMN03080601_02293"/>
<comment type="function">
    <text evidence="6">Thiol-specific peroxidase that catalyzes the reduction of hydrogen peroxide and organic hydroperoxides to water and alcohols, respectively. Plays a role in cell protection against oxidative stress by detoxifying peroxides.</text>
</comment>
<dbReference type="HAMAP" id="MF_00269">
    <property type="entry name" value="Tpx"/>
    <property type="match status" value="1"/>
</dbReference>